<keyword evidence="10" id="KW-1185">Reference proteome</keyword>
<feature type="domain" description="Major facilitator superfamily (MFS) profile" evidence="8">
    <location>
        <begin position="21"/>
        <end position="463"/>
    </location>
</feature>
<keyword evidence="3" id="KW-1003">Cell membrane</keyword>
<dbReference type="PANTHER" id="PTHR42718:SF46">
    <property type="entry name" value="BLR6921 PROTEIN"/>
    <property type="match status" value="1"/>
</dbReference>
<feature type="transmembrane region" description="Helical" evidence="7">
    <location>
        <begin position="342"/>
        <end position="364"/>
    </location>
</feature>
<dbReference type="AlphaFoldDB" id="A0A853BAP7"/>
<dbReference type="InterPro" id="IPR005829">
    <property type="entry name" value="Sugar_transporter_CS"/>
</dbReference>
<keyword evidence="6 7" id="KW-0472">Membrane</keyword>
<dbReference type="EMBL" id="JACCFK010000001">
    <property type="protein sequence ID" value="NYI91751.1"/>
    <property type="molecule type" value="Genomic_DNA"/>
</dbReference>
<evidence type="ECO:0000313" key="9">
    <source>
        <dbReference type="EMBL" id="NYI91751.1"/>
    </source>
</evidence>
<protein>
    <submittedName>
        <fullName evidence="9">EmrB/QacA subfamily drug resistance transporter</fullName>
    </submittedName>
</protein>
<dbReference type="Gene3D" id="1.20.1720.10">
    <property type="entry name" value="Multidrug resistance protein D"/>
    <property type="match status" value="1"/>
</dbReference>
<accession>A0A853BAP7</accession>
<keyword evidence="4 7" id="KW-0812">Transmembrane</keyword>
<dbReference type="InterPro" id="IPR004638">
    <property type="entry name" value="EmrB-like"/>
</dbReference>
<dbReference type="RefSeq" id="WP_218903097.1">
    <property type="nucleotide sequence ID" value="NZ_JACCFK010000001.1"/>
</dbReference>
<feature type="transmembrane region" description="Helical" evidence="7">
    <location>
        <begin position="20"/>
        <end position="44"/>
    </location>
</feature>
<evidence type="ECO:0000256" key="6">
    <source>
        <dbReference type="ARBA" id="ARBA00023136"/>
    </source>
</evidence>
<feature type="transmembrane region" description="Helical" evidence="7">
    <location>
        <begin position="411"/>
        <end position="431"/>
    </location>
</feature>
<keyword evidence="2" id="KW-0813">Transport</keyword>
<evidence type="ECO:0000256" key="4">
    <source>
        <dbReference type="ARBA" id="ARBA00022692"/>
    </source>
</evidence>
<dbReference type="PANTHER" id="PTHR42718">
    <property type="entry name" value="MAJOR FACILITATOR SUPERFAMILY MULTIDRUG TRANSPORTER MFSC"/>
    <property type="match status" value="1"/>
</dbReference>
<feature type="transmembrane region" description="Helical" evidence="7">
    <location>
        <begin position="234"/>
        <end position="256"/>
    </location>
</feature>
<dbReference type="Gene3D" id="1.20.1250.20">
    <property type="entry name" value="MFS general substrate transporter like domains"/>
    <property type="match status" value="1"/>
</dbReference>
<evidence type="ECO:0000256" key="7">
    <source>
        <dbReference type="SAM" id="Phobius"/>
    </source>
</evidence>
<dbReference type="CDD" id="cd17321">
    <property type="entry name" value="MFS_MMR_MDR_like"/>
    <property type="match status" value="1"/>
</dbReference>
<feature type="transmembrane region" description="Helical" evidence="7">
    <location>
        <begin position="147"/>
        <end position="168"/>
    </location>
</feature>
<evidence type="ECO:0000256" key="5">
    <source>
        <dbReference type="ARBA" id="ARBA00022989"/>
    </source>
</evidence>
<dbReference type="PROSITE" id="PS50850">
    <property type="entry name" value="MFS"/>
    <property type="match status" value="1"/>
</dbReference>
<evidence type="ECO:0000256" key="2">
    <source>
        <dbReference type="ARBA" id="ARBA00022448"/>
    </source>
</evidence>
<evidence type="ECO:0000313" key="10">
    <source>
        <dbReference type="Proteomes" id="UP000549616"/>
    </source>
</evidence>
<feature type="transmembrane region" description="Helical" evidence="7">
    <location>
        <begin position="376"/>
        <end position="399"/>
    </location>
</feature>
<dbReference type="InterPro" id="IPR011701">
    <property type="entry name" value="MFS"/>
</dbReference>
<feature type="transmembrane region" description="Helical" evidence="7">
    <location>
        <begin position="437"/>
        <end position="459"/>
    </location>
</feature>
<dbReference type="GO" id="GO:0022857">
    <property type="term" value="F:transmembrane transporter activity"/>
    <property type="evidence" value="ECO:0007669"/>
    <property type="project" value="InterPro"/>
</dbReference>
<reference evidence="9 10" key="1">
    <citation type="submission" date="2020-07" db="EMBL/GenBank/DDBJ databases">
        <title>Sequencing the genomes of 1000 actinobacteria strains.</title>
        <authorList>
            <person name="Klenk H.-P."/>
        </authorList>
    </citation>
    <scope>NUCLEOTIDE SEQUENCE [LARGE SCALE GENOMIC DNA]</scope>
    <source>
        <strain evidence="9 10">DSM 104006</strain>
    </source>
</reference>
<dbReference type="Pfam" id="PF07690">
    <property type="entry name" value="MFS_1"/>
    <property type="match status" value="1"/>
</dbReference>
<sequence length="468" mass="46876">MTPETSTTSPPAPARQATGLILAVCCAAQFMVVLDVSIVNVALPTIRTSLGFDAPGLQWVVNAYTIAFAGFLLLGGRLADLFGRRRTFLTGVAVFTAASLLGGLANSATLLVVARAIQGLGAAVVAPATLTVLATTFTTPESRARAFGIWGGVVGAGGAVGSLAGGLLTGLLSWRWILFINVPIGVVLLVLAARVVSDVDTGRRGRTLDLWGGLSATVGVMALVYGIVGTEAHGWASVHTLVALGGGVVVLAFFLLDQARLAKDPLLPLDIFRHRNVVAANLVVFASGAALFAMFYFLTLFLQQVLGYGPVAAGLAYLPLAAALTVSARGSAKLLPKWGPRTLLLGGLALTAIGLGWLALLTGASTFAGGVLGPTIVVGIGQGAVMASATMAGTAGLPMHQAGLASGLINATRQLGGAIGLAALAAVASGARSPESGYVLALAIAAIIAVAALAAAAAAPGKPRPAAE</sequence>
<feature type="transmembrane region" description="Helical" evidence="7">
    <location>
        <begin position="56"/>
        <end position="75"/>
    </location>
</feature>
<feature type="transmembrane region" description="Helical" evidence="7">
    <location>
        <begin position="117"/>
        <end position="135"/>
    </location>
</feature>
<dbReference type="Proteomes" id="UP000549616">
    <property type="component" value="Unassembled WGS sequence"/>
</dbReference>
<evidence type="ECO:0000256" key="3">
    <source>
        <dbReference type="ARBA" id="ARBA00022475"/>
    </source>
</evidence>
<dbReference type="SUPFAM" id="SSF103473">
    <property type="entry name" value="MFS general substrate transporter"/>
    <property type="match status" value="2"/>
</dbReference>
<comment type="caution">
    <text evidence="9">The sequence shown here is derived from an EMBL/GenBank/DDBJ whole genome shotgun (WGS) entry which is preliminary data.</text>
</comment>
<feature type="transmembrane region" description="Helical" evidence="7">
    <location>
        <begin position="87"/>
        <end position="105"/>
    </location>
</feature>
<organism evidence="9 10">
    <name type="scientific">Amycolatopsis endophytica</name>
    <dbReference type="NCBI Taxonomy" id="860233"/>
    <lineage>
        <taxon>Bacteria</taxon>
        <taxon>Bacillati</taxon>
        <taxon>Actinomycetota</taxon>
        <taxon>Actinomycetes</taxon>
        <taxon>Pseudonocardiales</taxon>
        <taxon>Pseudonocardiaceae</taxon>
        <taxon>Amycolatopsis</taxon>
    </lineage>
</organism>
<comment type="subcellular location">
    <subcellularLocation>
        <location evidence="1">Cell membrane</location>
        <topology evidence="1">Multi-pass membrane protein</topology>
    </subcellularLocation>
</comment>
<evidence type="ECO:0000259" key="8">
    <source>
        <dbReference type="PROSITE" id="PS50850"/>
    </source>
</evidence>
<gene>
    <name evidence="9" type="ORF">HNR02_005074</name>
</gene>
<feature type="transmembrane region" description="Helical" evidence="7">
    <location>
        <begin position="174"/>
        <end position="196"/>
    </location>
</feature>
<dbReference type="InterPro" id="IPR020846">
    <property type="entry name" value="MFS_dom"/>
</dbReference>
<dbReference type="NCBIfam" id="TIGR00711">
    <property type="entry name" value="efflux_EmrB"/>
    <property type="match status" value="1"/>
</dbReference>
<evidence type="ECO:0000256" key="1">
    <source>
        <dbReference type="ARBA" id="ARBA00004651"/>
    </source>
</evidence>
<dbReference type="GO" id="GO:0005886">
    <property type="term" value="C:plasma membrane"/>
    <property type="evidence" value="ECO:0007669"/>
    <property type="project" value="UniProtKB-SubCell"/>
</dbReference>
<feature type="transmembrane region" description="Helical" evidence="7">
    <location>
        <begin position="208"/>
        <end position="228"/>
    </location>
</feature>
<dbReference type="PRINTS" id="PR01036">
    <property type="entry name" value="TCRTETB"/>
</dbReference>
<name>A0A853BAP7_9PSEU</name>
<keyword evidence="5 7" id="KW-1133">Transmembrane helix</keyword>
<dbReference type="PROSITE" id="PS00216">
    <property type="entry name" value="SUGAR_TRANSPORT_1"/>
    <property type="match status" value="1"/>
</dbReference>
<feature type="transmembrane region" description="Helical" evidence="7">
    <location>
        <begin position="277"/>
        <end position="302"/>
    </location>
</feature>
<dbReference type="InterPro" id="IPR036259">
    <property type="entry name" value="MFS_trans_sf"/>
</dbReference>
<proteinExistence type="predicted"/>